<evidence type="ECO:0000313" key="3">
    <source>
        <dbReference type="Proteomes" id="UP001595855"/>
    </source>
</evidence>
<protein>
    <submittedName>
        <fullName evidence="2">ATP-grasp-modified RiPP</fullName>
    </submittedName>
</protein>
<dbReference type="Pfam" id="PF14408">
    <property type="entry name" value="Actino_peptide"/>
    <property type="match status" value="1"/>
</dbReference>
<reference evidence="3" key="1">
    <citation type="journal article" date="2019" name="Int. J. Syst. Evol. Microbiol.">
        <title>The Global Catalogue of Microorganisms (GCM) 10K type strain sequencing project: providing services to taxonomists for standard genome sequencing and annotation.</title>
        <authorList>
            <consortium name="The Broad Institute Genomics Platform"/>
            <consortium name="The Broad Institute Genome Sequencing Center for Infectious Disease"/>
            <person name="Wu L."/>
            <person name="Ma J."/>
        </authorList>
    </citation>
    <scope>NUCLEOTIDE SEQUENCE [LARGE SCALE GENOMIC DNA]</scope>
    <source>
        <strain evidence="3">CGMCC 4.1542</strain>
    </source>
</reference>
<dbReference type="Proteomes" id="UP001595855">
    <property type="component" value="Unassembled WGS sequence"/>
</dbReference>
<evidence type="ECO:0000313" key="2">
    <source>
        <dbReference type="EMBL" id="MFC5017651.1"/>
    </source>
</evidence>
<dbReference type="InterPro" id="IPR025843">
    <property type="entry name" value="Actino_peptide"/>
</dbReference>
<organism evidence="2 3">
    <name type="scientific">Streptomyces lienomycini</name>
    <dbReference type="NCBI Taxonomy" id="284035"/>
    <lineage>
        <taxon>Bacteria</taxon>
        <taxon>Bacillati</taxon>
        <taxon>Actinomycetota</taxon>
        <taxon>Actinomycetes</taxon>
        <taxon>Kitasatosporales</taxon>
        <taxon>Streptomycetaceae</taxon>
        <taxon>Streptomyces</taxon>
    </lineage>
</organism>
<proteinExistence type="predicted"/>
<keyword evidence="3" id="KW-1185">Reference proteome</keyword>
<sequence length="266" mass="28525">MFTQEALDRAVSEWLARSGPSPEQARQEWATHGVALLPLGSRFAAVRLPARVVHAAVRSEDRDRVAVSLGKSLGGSIIYDRRVAGGTYYALIQGHAALVWPYDDIATCLGHGTYLGVPRIDRQQPPGTYWVVPPRYEGDLCAPRAITALVRDGQTQLAERTEQVGDLATPSCAKGSGQMTHMTAQAPWALRLVTNRVPVSPAPYSSVTLDPATQTARYTDAADHVVEMGKHGTSRTSGTASVSGGGDGQQPQPQSQDDTTTDYESD</sequence>
<dbReference type="NCBIfam" id="TIGR04186">
    <property type="entry name" value="GRASP_targ"/>
    <property type="match status" value="1"/>
</dbReference>
<gene>
    <name evidence="2" type="ORF">ACFPRC_22620</name>
</gene>
<dbReference type="InterPro" id="IPR026496">
    <property type="entry name" value="GRASP_targ"/>
</dbReference>
<feature type="region of interest" description="Disordered" evidence="1">
    <location>
        <begin position="228"/>
        <end position="266"/>
    </location>
</feature>
<dbReference type="RefSeq" id="WP_271416129.1">
    <property type="nucleotide sequence ID" value="NZ_BAAATN010000016.1"/>
</dbReference>
<name>A0ABV9WXT8_9ACTN</name>
<dbReference type="EMBL" id="JBHSJO010000001">
    <property type="protein sequence ID" value="MFC5017651.1"/>
    <property type="molecule type" value="Genomic_DNA"/>
</dbReference>
<comment type="caution">
    <text evidence="2">The sequence shown here is derived from an EMBL/GenBank/DDBJ whole genome shotgun (WGS) entry which is preliminary data.</text>
</comment>
<evidence type="ECO:0000256" key="1">
    <source>
        <dbReference type="SAM" id="MobiDB-lite"/>
    </source>
</evidence>
<feature type="compositionally biased region" description="Low complexity" evidence="1">
    <location>
        <begin position="249"/>
        <end position="258"/>
    </location>
</feature>
<accession>A0ABV9WXT8</accession>